<dbReference type="CDD" id="cd05233">
    <property type="entry name" value="SDR_c"/>
    <property type="match status" value="1"/>
</dbReference>
<name>A0ABS9D610_9ALTE</name>
<dbReference type="InterPro" id="IPR002347">
    <property type="entry name" value="SDR_fam"/>
</dbReference>
<dbReference type="PRINTS" id="PR00081">
    <property type="entry name" value="GDHRDH"/>
</dbReference>
<comment type="caution">
    <text evidence="4">The sequence shown here is derived from an EMBL/GenBank/DDBJ whole genome shotgun (WGS) entry which is preliminary data.</text>
</comment>
<dbReference type="PANTHER" id="PTHR44196:SF1">
    <property type="entry name" value="DEHYDROGENASE_REDUCTASE SDR FAMILY MEMBER 7B"/>
    <property type="match status" value="1"/>
</dbReference>
<organism evidence="4 5">
    <name type="scientific">Paraglaciecola algarum</name>
    <dbReference type="NCBI Taxonomy" id="3050085"/>
    <lineage>
        <taxon>Bacteria</taxon>
        <taxon>Pseudomonadati</taxon>
        <taxon>Pseudomonadota</taxon>
        <taxon>Gammaproteobacteria</taxon>
        <taxon>Alteromonadales</taxon>
        <taxon>Alteromonadaceae</taxon>
        <taxon>Paraglaciecola</taxon>
    </lineage>
</organism>
<dbReference type="Pfam" id="PF00106">
    <property type="entry name" value="adh_short"/>
    <property type="match status" value="1"/>
</dbReference>
<dbReference type="Proteomes" id="UP001521137">
    <property type="component" value="Unassembled WGS sequence"/>
</dbReference>
<evidence type="ECO:0000256" key="1">
    <source>
        <dbReference type="ARBA" id="ARBA00006484"/>
    </source>
</evidence>
<sequence>MSQTLDFTNKTALIMGASKGIGLATAEKLAELGASVILAARSSDKLEEAVLMINSKGGEARAHVCDVTDYSSVEATAKYCIDQAGKIDFLINNAGVIDPLSHLIDSDPVEWSLAADINYKGVYYCMRAVLPYMVEAGEGVIVNMSSGAANSALPGWSHYCSTKSAVKKLTEVAHNELHDKNIRVVGLSPGTVATDMMARIRDAEINAVSNLDWSVHIPPRWAAEAVAFLCGREGEEFAGTDFSIKTKEGRERVGLPQNY</sequence>
<evidence type="ECO:0000256" key="2">
    <source>
        <dbReference type="ARBA" id="ARBA00023002"/>
    </source>
</evidence>
<evidence type="ECO:0000313" key="4">
    <source>
        <dbReference type="EMBL" id="MCF2947468.1"/>
    </source>
</evidence>
<gene>
    <name evidence="4" type="ORF">L0668_05070</name>
</gene>
<evidence type="ECO:0000256" key="3">
    <source>
        <dbReference type="RuleBase" id="RU000363"/>
    </source>
</evidence>
<dbReference type="PANTHER" id="PTHR44196">
    <property type="entry name" value="DEHYDROGENASE/REDUCTASE SDR FAMILY MEMBER 7B"/>
    <property type="match status" value="1"/>
</dbReference>
<dbReference type="RefSeq" id="WP_235310988.1">
    <property type="nucleotide sequence ID" value="NZ_JAKGAS010000002.1"/>
</dbReference>
<dbReference type="Gene3D" id="3.40.50.720">
    <property type="entry name" value="NAD(P)-binding Rossmann-like Domain"/>
    <property type="match status" value="1"/>
</dbReference>
<dbReference type="SUPFAM" id="SSF51735">
    <property type="entry name" value="NAD(P)-binding Rossmann-fold domains"/>
    <property type="match status" value="1"/>
</dbReference>
<keyword evidence="2" id="KW-0560">Oxidoreductase</keyword>
<comment type="similarity">
    <text evidence="1 3">Belongs to the short-chain dehydrogenases/reductases (SDR) family.</text>
</comment>
<dbReference type="PRINTS" id="PR00080">
    <property type="entry name" value="SDRFAMILY"/>
</dbReference>
<reference evidence="4 5" key="1">
    <citation type="submission" date="2022-01" db="EMBL/GenBank/DDBJ databases">
        <title>Paraglaciecola sp. G1-23.</title>
        <authorList>
            <person name="Jin M.S."/>
            <person name="Han D.M."/>
            <person name="Kim H.M."/>
            <person name="Jeon C.O."/>
        </authorList>
    </citation>
    <scope>NUCLEOTIDE SEQUENCE [LARGE SCALE GENOMIC DNA]</scope>
    <source>
        <strain evidence="4 5">G1-23</strain>
    </source>
</reference>
<protein>
    <submittedName>
        <fullName evidence="4">SDR family oxidoreductase</fullName>
    </submittedName>
</protein>
<dbReference type="EMBL" id="JAKGAS010000002">
    <property type="protein sequence ID" value="MCF2947468.1"/>
    <property type="molecule type" value="Genomic_DNA"/>
</dbReference>
<evidence type="ECO:0000313" key="5">
    <source>
        <dbReference type="Proteomes" id="UP001521137"/>
    </source>
</evidence>
<keyword evidence="5" id="KW-1185">Reference proteome</keyword>
<dbReference type="InterPro" id="IPR036291">
    <property type="entry name" value="NAD(P)-bd_dom_sf"/>
</dbReference>
<proteinExistence type="inferred from homology"/>
<accession>A0ABS9D610</accession>